<sequence>MGLLDQLTGALGSGAEGAEGQGGLMGAMGSLLEQNGGLGGLVEKFQQGGVGEIVSSWISTGDNQAIAASQIEQVLGHEQIAALAGKMGLDTSQVAQSLATALPQLVDKLTPDGEVPAGNTDLLSQGSSLLKGLFGQS</sequence>
<dbReference type="SUPFAM" id="SSF140804">
    <property type="entry name" value="YidB-like"/>
    <property type="match status" value="1"/>
</dbReference>
<name>A0A845BZ14_9NEIS</name>
<evidence type="ECO:0000313" key="1">
    <source>
        <dbReference type="EMBL" id="MXR37753.1"/>
    </source>
</evidence>
<dbReference type="Pfam" id="PF20159">
    <property type="entry name" value="YidB"/>
    <property type="match status" value="1"/>
</dbReference>
<evidence type="ECO:0000313" key="2">
    <source>
        <dbReference type="Proteomes" id="UP000467214"/>
    </source>
</evidence>
<dbReference type="AlphaFoldDB" id="A0A845BZ14"/>
<dbReference type="Proteomes" id="UP000467214">
    <property type="component" value="Unassembled WGS sequence"/>
</dbReference>
<dbReference type="Gene3D" id="1.10.10.690">
    <property type="entry name" value="YidB-like"/>
    <property type="match status" value="1"/>
</dbReference>
<keyword evidence="2" id="KW-1185">Reference proteome</keyword>
<dbReference type="EMBL" id="WSSB01000011">
    <property type="protein sequence ID" value="MXR37753.1"/>
    <property type="molecule type" value="Genomic_DNA"/>
</dbReference>
<protein>
    <submittedName>
        <fullName evidence="1">DUF937 domain-containing protein</fullName>
    </submittedName>
</protein>
<gene>
    <name evidence="1" type="ORF">GQF02_12295</name>
</gene>
<dbReference type="InterPro" id="IPR045372">
    <property type="entry name" value="YidB"/>
</dbReference>
<organism evidence="1 2">
    <name type="scientific">Craterilacuibacter sinensis</name>
    <dbReference type="NCBI Taxonomy" id="2686017"/>
    <lineage>
        <taxon>Bacteria</taxon>
        <taxon>Pseudomonadati</taxon>
        <taxon>Pseudomonadota</taxon>
        <taxon>Betaproteobacteria</taxon>
        <taxon>Neisseriales</taxon>
        <taxon>Neisseriaceae</taxon>
        <taxon>Craterilacuibacter</taxon>
    </lineage>
</organism>
<proteinExistence type="predicted"/>
<reference evidence="1 2" key="1">
    <citation type="submission" date="2019-12" db="EMBL/GenBank/DDBJ databases">
        <title>Neisseriaceae gen. nov. sp. Genome sequencing and assembly.</title>
        <authorList>
            <person name="Liu Z."/>
            <person name="Li A."/>
        </authorList>
    </citation>
    <scope>NUCLEOTIDE SEQUENCE [LARGE SCALE GENOMIC DNA]</scope>
    <source>
        <strain evidence="1 2">B2N2-7</strain>
    </source>
</reference>
<comment type="caution">
    <text evidence="1">The sequence shown here is derived from an EMBL/GenBank/DDBJ whole genome shotgun (WGS) entry which is preliminary data.</text>
</comment>
<accession>A0A845BZ14</accession>
<dbReference type="RefSeq" id="WP_124735455.1">
    <property type="nucleotide sequence ID" value="NZ_WSSB01000011.1"/>
</dbReference>
<dbReference type="InterPro" id="IPR027405">
    <property type="entry name" value="YidB-like"/>
</dbReference>